<comment type="caution">
    <text evidence="1">The sequence shown here is derived from an EMBL/GenBank/DDBJ whole genome shotgun (WGS) entry which is preliminary data.</text>
</comment>
<keyword evidence="2" id="KW-1185">Reference proteome</keyword>
<gene>
    <name evidence="1" type="ORF">BD626DRAFT_573994</name>
</gene>
<accession>A0A550BZN4</accession>
<organism evidence="1 2">
    <name type="scientific">Schizophyllum amplum</name>
    <dbReference type="NCBI Taxonomy" id="97359"/>
    <lineage>
        <taxon>Eukaryota</taxon>
        <taxon>Fungi</taxon>
        <taxon>Dikarya</taxon>
        <taxon>Basidiomycota</taxon>
        <taxon>Agaricomycotina</taxon>
        <taxon>Agaricomycetes</taxon>
        <taxon>Agaricomycetidae</taxon>
        <taxon>Agaricales</taxon>
        <taxon>Schizophyllaceae</taxon>
        <taxon>Schizophyllum</taxon>
    </lineage>
</organism>
<proteinExistence type="predicted"/>
<evidence type="ECO:0000313" key="1">
    <source>
        <dbReference type="EMBL" id="TRM58009.1"/>
    </source>
</evidence>
<dbReference type="Proteomes" id="UP000320762">
    <property type="component" value="Unassembled WGS sequence"/>
</dbReference>
<name>A0A550BZN4_9AGAR</name>
<reference evidence="1 2" key="1">
    <citation type="journal article" date="2019" name="New Phytol.">
        <title>Comparative genomics reveals unique wood-decay strategies and fruiting body development in the Schizophyllaceae.</title>
        <authorList>
            <person name="Almasi E."/>
            <person name="Sahu N."/>
            <person name="Krizsan K."/>
            <person name="Balint B."/>
            <person name="Kovacs G.M."/>
            <person name="Kiss B."/>
            <person name="Cseklye J."/>
            <person name="Drula E."/>
            <person name="Henrissat B."/>
            <person name="Nagy I."/>
            <person name="Chovatia M."/>
            <person name="Adam C."/>
            <person name="LaButti K."/>
            <person name="Lipzen A."/>
            <person name="Riley R."/>
            <person name="Grigoriev I.V."/>
            <person name="Nagy L.G."/>
        </authorList>
    </citation>
    <scope>NUCLEOTIDE SEQUENCE [LARGE SCALE GENOMIC DNA]</scope>
    <source>
        <strain evidence="1 2">NL-1724</strain>
    </source>
</reference>
<dbReference type="AlphaFoldDB" id="A0A550BZN4"/>
<sequence>MRVSCDGGESGGSVITGGGVGIAPRLSSLYWPAIVPTAAVIGRLYCNLCRPSKPASKSVYRICRCNDQHTPSASQMQSPKKPEKI</sequence>
<dbReference type="EMBL" id="VDMD01000040">
    <property type="protein sequence ID" value="TRM58009.1"/>
    <property type="molecule type" value="Genomic_DNA"/>
</dbReference>
<evidence type="ECO:0000313" key="2">
    <source>
        <dbReference type="Proteomes" id="UP000320762"/>
    </source>
</evidence>
<protein>
    <submittedName>
        <fullName evidence="1">Uncharacterized protein</fullName>
    </submittedName>
</protein>